<dbReference type="AlphaFoldDB" id="A0A9W4XBV3"/>
<proteinExistence type="predicted"/>
<feature type="non-terminal residue" evidence="1">
    <location>
        <position position="43"/>
    </location>
</feature>
<dbReference type="Proteomes" id="UP001153678">
    <property type="component" value="Unassembled WGS sequence"/>
</dbReference>
<dbReference type="EMBL" id="CAMKVN010024013">
    <property type="protein sequence ID" value="CAI2200316.1"/>
    <property type="molecule type" value="Genomic_DNA"/>
</dbReference>
<reference evidence="1" key="1">
    <citation type="submission" date="2022-08" db="EMBL/GenBank/DDBJ databases">
        <authorList>
            <person name="Kallberg Y."/>
            <person name="Tangrot J."/>
            <person name="Rosling A."/>
        </authorList>
    </citation>
    <scope>NUCLEOTIDE SEQUENCE</scope>
    <source>
        <strain evidence="1">Wild A</strain>
    </source>
</reference>
<evidence type="ECO:0000313" key="2">
    <source>
        <dbReference type="Proteomes" id="UP001153678"/>
    </source>
</evidence>
<evidence type="ECO:0000313" key="1">
    <source>
        <dbReference type="EMBL" id="CAI2200316.1"/>
    </source>
</evidence>
<gene>
    <name evidence="1" type="ORF">FWILDA_LOCUS19507</name>
</gene>
<organism evidence="1 2">
    <name type="scientific">Funneliformis geosporum</name>
    <dbReference type="NCBI Taxonomy" id="1117311"/>
    <lineage>
        <taxon>Eukaryota</taxon>
        <taxon>Fungi</taxon>
        <taxon>Fungi incertae sedis</taxon>
        <taxon>Mucoromycota</taxon>
        <taxon>Glomeromycotina</taxon>
        <taxon>Glomeromycetes</taxon>
        <taxon>Glomerales</taxon>
        <taxon>Glomeraceae</taxon>
        <taxon>Funneliformis</taxon>
    </lineage>
</organism>
<name>A0A9W4XBV3_9GLOM</name>
<sequence>WDLFADKSDLILKTDPKFKNCTTQDLSTSQNVLNTAWDFFTKT</sequence>
<keyword evidence="2" id="KW-1185">Reference proteome</keyword>
<feature type="non-terminal residue" evidence="1">
    <location>
        <position position="1"/>
    </location>
</feature>
<accession>A0A9W4XBV3</accession>
<comment type="caution">
    <text evidence="1">The sequence shown here is derived from an EMBL/GenBank/DDBJ whole genome shotgun (WGS) entry which is preliminary data.</text>
</comment>
<protein>
    <submittedName>
        <fullName evidence="1">8068_t:CDS:1</fullName>
    </submittedName>
</protein>